<proteinExistence type="predicted"/>
<protein>
    <submittedName>
        <fullName evidence="2">Uncharacterized protein</fullName>
    </submittedName>
</protein>
<feature type="compositionally biased region" description="Polar residues" evidence="1">
    <location>
        <begin position="262"/>
        <end position="276"/>
    </location>
</feature>
<evidence type="ECO:0000313" key="2">
    <source>
        <dbReference type="EMBL" id="KAJ5338099.1"/>
    </source>
</evidence>
<feature type="compositionally biased region" description="Low complexity" evidence="1">
    <location>
        <begin position="382"/>
        <end position="392"/>
    </location>
</feature>
<feature type="region of interest" description="Disordered" evidence="1">
    <location>
        <begin position="380"/>
        <end position="405"/>
    </location>
</feature>
<dbReference type="EMBL" id="JAPZBQ010000003">
    <property type="protein sequence ID" value="KAJ5338099.1"/>
    <property type="molecule type" value="Genomic_DNA"/>
</dbReference>
<accession>A0A9W9QKB2</accession>
<dbReference type="AlphaFoldDB" id="A0A9W9QKB2"/>
<feature type="region of interest" description="Disordered" evidence="1">
    <location>
        <begin position="331"/>
        <end position="351"/>
    </location>
</feature>
<evidence type="ECO:0000256" key="1">
    <source>
        <dbReference type="SAM" id="MobiDB-lite"/>
    </source>
</evidence>
<comment type="caution">
    <text evidence="2">The sequence shown here is derived from an EMBL/GenBank/DDBJ whole genome shotgun (WGS) entry which is preliminary data.</text>
</comment>
<feature type="compositionally biased region" description="Low complexity" evidence="1">
    <location>
        <begin position="337"/>
        <end position="351"/>
    </location>
</feature>
<gene>
    <name evidence="2" type="ORF">N7452_004827</name>
</gene>
<feature type="compositionally biased region" description="Gly residues" evidence="1">
    <location>
        <begin position="73"/>
        <end position="85"/>
    </location>
</feature>
<feature type="region of interest" description="Disordered" evidence="1">
    <location>
        <begin position="256"/>
        <end position="319"/>
    </location>
</feature>
<reference evidence="2" key="2">
    <citation type="journal article" date="2023" name="IMA Fungus">
        <title>Comparative genomic study of the Penicillium genus elucidates a diverse pangenome and 15 lateral gene transfer events.</title>
        <authorList>
            <person name="Petersen C."/>
            <person name="Sorensen T."/>
            <person name="Nielsen M.R."/>
            <person name="Sondergaard T.E."/>
            <person name="Sorensen J.L."/>
            <person name="Fitzpatrick D.A."/>
            <person name="Frisvad J.C."/>
            <person name="Nielsen K.L."/>
        </authorList>
    </citation>
    <scope>NUCLEOTIDE SEQUENCE</scope>
    <source>
        <strain evidence="2">IBT 35673</strain>
    </source>
</reference>
<name>A0A9W9QKB2_PENBR</name>
<evidence type="ECO:0000313" key="3">
    <source>
        <dbReference type="Proteomes" id="UP001147695"/>
    </source>
</evidence>
<dbReference type="Proteomes" id="UP001147695">
    <property type="component" value="Unassembled WGS sequence"/>
</dbReference>
<feature type="compositionally biased region" description="Polar residues" evidence="1">
    <location>
        <begin position="118"/>
        <end position="130"/>
    </location>
</feature>
<feature type="region of interest" description="Disordered" evidence="1">
    <location>
        <begin position="59"/>
        <end position="130"/>
    </location>
</feature>
<reference evidence="2" key="1">
    <citation type="submission" date="2022-12" db="EMBL/GenBank/DDBJ databases">
        <authorList>
            <person name="Petersen C."/>
        </authorList>
    </citation>
    <scope>NUCLEOTIDE SEQUENCE</scope>
    <source>
        <strain evidence="2">IBT 35673</strain>
    </source>
</reference>
<feature type="compositionally biased region" description="Polar residues" evidence="1">
    <location>
        <begin position="288"/>
        <end position="303"/>
    </location>
</feature>
<sequence length="405" mass="42078">MPFLPEQIALQVVRKADKARLLICETQHLLAKYNETELAAELSSIQASLGLALDRYRALAQPRPSRTRRSRGTRGGTHHGSGNGANNGQPPTTGRGHSNMHDDQNTHDPMTPMAADDTASSSAHLNSGSDAVTGVATPAITVVNDLKKNELGVSASASASVVNGFVNGVVISLPCNYPGNKCTCSVPNGQYTSSTQNDTCKHHKECGFTNAADHTDSPSAGAPVNKSQGSVAKCANTTPAQTATAGTKINIFGRPKSKVMNPISNDSATTRASASKVNDLRNKHPSRIPTNPSFVSLQPSMTKGSAEGSGPTTSPKGADACIQANRVRFSEGRETAARASSASPAPSPQSGLCGILIDLDDGLEVICPDPKVIEGVAGCLSGDGESSPPSGEFEVRSDILSPEWE</sequence>
<organism evidence="2 3">
    <name type="scientific">Penicillium brevicompactum</name>
    <dbReference type="NCBI Taxonomy" id="5074"/>
    <lineage>
        <taxon>Eukaryota</taxon>
        <taxon>Fungi</taxon>
        <taxon>Dikarya</taxon>
        <taxon>Ascomycota</taxon>
        <taxon>Pezizomycotina</taxon>
        <taxon>Eurotiomycetes</taxon>
        <taxon>Eurotiomycetidae</taxon>
        <taxon>Eurotiales</taxon>
        <taxon>Aspergillaceae</taxon>
        <taxon>Penicillium</taxon>
    </lineage>
</organism>